<dbReference type="InterPro" id="IPR029054">
    <property type="entry name" value="dUTPase-like"/>
</dbReference>
<reference evidence="5" key="1">
    <citation type="submission" date="2019-09" db="EMBL/GenBank/DDBJ databases">
        <title>Bird 10,000 Genomes (B10K) Project - Family phase.</title>
        <authorList>
            <person name="Zhang G."/>
        </authorList>
    </citation>
    <scope>NUCLEOTIDE SEQUENCE</scope>
    <source>
        <strain evidence="5">B10K-DU-001-30</strain>
        <tissue evidence="5">Muscle</tissue>
    </source>
</reference>
<evidence type="ECO:0000256" key="2">
    <source>
        <dbReference type="ARBA" id="ARBA00022750"/>
    </source>
</evidence>
<dbReference type="AlphaFoldDB" id="A0A852CLZ8"/>
<keyword evidence="6" id="KW-1185">Reference proteome</keyword>
<dbReference type="InterPro" id="IPR036157">
    <property type="entry name" value="dUTPase-like_sf"/>
</dbReference>
<evidence type="ECO:0000313" key="6">
    <source>
        <dbReference type="Proteomes" id="UP000611227"/>
    </source>
</evidence>
<dbReference type="PANTHER" id="PTHR19422">
    <property type="entry name" value="GAG RETROVIRAL POLYPROTEIN"/>
    <property type="match status" value="1"/>
</dbReference>
<dbReference type="Gene3D" id="2.40.70.10">
    <property type="entry name" value="Acid Proteases"/>
    <property type="match status" value="1"/>
</dbReference>
<proteinExistence type="predicted"/>
<dbReference type="PANTHER" id="PTHR19422:SF123">
    <property type="entry name" value="RT1 CLASS I, LOCUS CE15"/>
    <property type="match status" value="1"/>
</dbReference>
<comment type="caution">
    <text evidence="5">The sequence shown here is derived from an EMBL/GenBank/DDBJ whole genome shotgun (WGS) entry which is preliminary data.</text>
</comment>
<sequence length="159" mass="16603">RGSLGLDLATSIDCTLIDNKPRHIPTGIRGPLIINGQAVGALLIGRSPSTLAGLTVAVGLIDADFTGEVQIMAYTLYPPLHVPAGSRIAQLIPLPQLAKDLAPNGSHRGEEGFGSTGGLALLTVDLKHRPKWQITVQYQEQAISLAALLDTGADVTIIA</sequence>
<gene>
    <name evidence="5" type="primary">Ervk9_2</name>
    <name evidence="5" type="ORF">RAMSUL_R02422</name>
</gene>
<keyword evidence="3" id="KW-0378">Hydrolase</keyword>
<dbReference type="InterPro" id="IPR001969">
    <property type="entry name" value="Aspartic_peptidase_AS"/>
</dbReference>
<dbReference type="GO" id="GO:0006508">
    <property type="term" value="P:proteolysis"/>
    <property type="evidence" value="ECO:0007669"/>
    <property type="project" value="UniProtKB-KW"/>
</dbReference>
<evidence type="ECO:0000259" key="4">
    <source>
        <dbReference type="PROSITE" id="PS50175"/>
    </source>
</evidence>
<dbReference type="PROSITE" id="PS00141">
    <property type="entry name" value="ASP_PROTEASE"/>
    <property type="match status" value="1"/>
</dbReference>
<feature type="domain" description="Peptidase A2" evidence="4">
    <location>
        <begin position="145"/>
        <end position="159"/>
    </location>
</feature>
<dbReference type="GO" id="GO:0004190">
    <property type="term" value="F:aspartic-type endopeptidase activity"/>
    <property type="evidence" value="ECO:0007669"/>
    <property type="project" value="UniProtKB-KW"/>
</dbReference>
<name>A0A852CLZ8_9PICI</name>
<dbReference type="InterPro" id="IPR021109">
    <property type="entry name" value="Peptidase_aspartic_dom_sf"/>
</dbReference>
<dbReference type="EMBL" id="WBNM01036566">
    <property type="protein sequence ID" value="NXP80476.1"/>
    <property type="molecule type" value="Genomic_DNA"/>
</dbReference>
<keyword evidence="1" id="KW-0645">Protease</keyword>
<dbReference type="InterPro" id="IPR051592">
    <property type="entry name" value="HERV-K_Pro_peptidase_A2"/>
</dbReference>
<dbReference type="SUPFAM" id="SSF51283">
    <property type="entry name" value="dUTPase-like"/>
    <property type="match status" value="1"/>
</dbReference>
<dbReference type="Proteomes" id="UP000611227">
    <property type="component" value="Unassembled WGS sequence"/>
</dbReference>
<feature type="non-terminal residue" evidence="5">
    <location>
        <position position="1"/>
    </location>
</feature>
<dbReference type="PROSITE" id="PS50175">
    <property type="entry name" value="ASP_PROT_RETROV"/>
    <property type="match status" value="1"/>
</dbReference>
<accession>A0A852CLZ8</accession>
<organism evidence="5 6">
    <name type="scientific">Ramphastos sulfuratus</name>
    <dbReference type="NCBI Taxonomy" id="322582"/>
    <lineage>
        <taxon>Eukaryota</taxon>
        <taxon>Metazoa</taxon>
        <taxon>Chordata</taxon>
        <taxon>Craniata</taxon>
        <taxon>Vertebrata</taxon>
        <taxon>Euteleostomi</taxon>
        <taxon>Archelosauria</taxon>
        <taxon>Archosauria</taxon>
        <taxon>Dinosauria</taxon>
        <taxon>Saurischia</taxon>
        <taxon>Theropoda</taxon>
        <taxon>Coelurosauria</taxon>
        <taxon>Aves</taxon>
        <taxon>Neognathae</taxon>
        <taxon>Neoaves</taxon>
        <taxon>Telluraves</taxon>
        <taxon>Coraciimorphae</taxon>
        <taxon>Piciformes</taxon>
        <taxon>Ramphastidae</taxon>
        <taxon>Ramphastos</taxon>
    </lineage>
</organism>
<dbReference type="Pfam" id="PF00692">
    <property type="entry name" value="dUTPase"/>
    <property type="match status" value="1"/>
</dbReference>
<feature type="non-terminal residue" evidence="5">
    <location>
        <position position="159"/>
    </location>
</feature>
<evidence type="ECO:0000313" key="5">
    <source>
        <dbReference type="EMBL" id="NXP80476.1"/>
    </source>
</evidence>
<keyword evidence="2" id="KW-0064">Aspartyl protease</keyword>
<evidence type="ECO:0000256" key="3">
    <source>
        <dbReference type="ARBA" id="ARBA00022801"/>
    </source>
</evidence>
<protein>
    <submittedName>
        <fullName evidence="5">POK9 protein</fullName>
    </submittedName>
</protein>
<evidence type="ECO:0000256" key="1">
    <source>
        <dbReference type="ARBA" id="ARBA00022670"/>
    </source>
</evidence>
<dbReference type="InterPro" id="IPR001995">
    <property type="entry name" value="Peptidase_A2_cat"/>
</dbReference>
<dbReference type="SUPFAM" id="SSF50630">
    <property type="entry name" value="Acid proteases"/>
    <property type="match status" value="1"/>
</dbReference>
<dbReference type="Gene3D" id="2.70.40.10">
    <property type="match status" value="1"/>
</dbReference>